<dbReference type="InterPro" id="IPR036396">
    <property type="entry name" value="Cyt_P450_sf"/>
</dbReference>
<comment type="similarity">
    <text evidence="2 7">Belongs to the cytochrome P450 family.</text>
</comment>
<name>G2QBF0_THET4</name>
<evidence type="ECO:0000256" key="1">
    <source>
        <dbReference type="ARBA" id="ARBA00001971"/>
    </source>
</evidence>
<dbReference type="GO" id="GO:0020037">
    <property type="term" value="F:heme binding"/>
    <property type="evidence" value="ECO:0007669"/>
    <property type="project" value="InterPro"/>
</dbReference>
<dbReference type="SUPFAM" id="SSF48264">
    <property type="entry name" value="Cytochrome P450"/>
    <property type="match status" value="1"/>
</dbReference>
<dbReference type="InterPro" id="IPR053007">
    <property type="entry name" value="CYP450_monoxygenase_sec-met"/>
</dbReference>
<evidence type="ECO:0000256" key="7">
    <source>
        <dbReference type="RuleBase" id="RU000461"/>
    </source>
</evidence>
<evidence type="ECO:0000256" key="2">
    <source>
        <dbReference type="ARBA" id="ARBA00010617"/>
    </source>
</evidence>
<keyword evidence="4 6" id="KW-0408">Iron</keyword>
<comment type="cofactor">
    <cofactor evidence="1 6">
        <name>heme</name>
        <dbReference type="ChEBI" id="CHEBI:30413"/>
    </cofactor>
</comment>
<dbReference type="KEGG" id="mtm:MYCTH_16353"/>
<dbReference type="GeneID" id="11507764"/>
<feature type="binding site" description="axial binding residue" evidence="6">
    <location>
        <position position="58"/>
    </location>
    <ligand>
        <name>heme</name>
        <dbReference type="ChEBI" id="CHEBI:30413"/>
    </ligand>
    <ligandPart>
        <name>Fe</name>
        <dbReference type="ChEBI" id="CHEBI:18248"/>
    </ligandPart>
</feature>
<keyword evidence="3 6" id="KW-0479">Metal-binding</keyword>
<evidence type="ECO:0000256" key="6">
    <source>
        <dbReference type="PIRSR" id="PIRSR602403-1"/>
    </source>
</evidence>
<dbReference type="PROSITE" id="PS00086">
    <property type="entry name" value="CYTOCHROME_P450"/>
    <property type="match status" value="1"/>
</dbReference>
<gene>
    <name evidence="8" type="ORF">MYCTH_16353</name>
</gene>
<dbReference type="Proteomes" id="UP000007322">
    <property type="component" value="Chromosome 3"/>
</dbReference>
<feature type="non-terminal residue" evidence="8">
    <location>
        <position position="1"/>
    </location>
</feature>
<evidence type="ECO:0000256" key="3">
    <source>
        <dbReference type="ARBA" id="ARBA00022723"/>
    </source>
</evidence>
<reference evidence="8 9" key="1">
    <citation type="journal article" date="2011" name="Nat. Biotechnol.">
        <title>Comparative genomic analysis of the thermophilic biomass-degrading fungi Myceliophthora thermophila and Thielavia terrestris.</title>
        <authorList>
            <person name="Berka R.M."/>
            <person name="Grigoriev I.V."/>
            <person name="Otillar R."/>
            <person name="Salamov A."/>
            <person name="Grimwood J."/>
            <person name="Reid I."/>
            <person name="Ishmael N."/>
            <person name="John T."/>
            <person name="Darmond C."/>
            <person name="Moisan M.-C."/>
            <person name="Henrissat B."/>
            <person name="Coutinho P.M."/>
            <person name="Lombard V."/>
            <person name="Natvig D.O."/>
            <person name="Lindquist E."/>
            <person name="Schmutz J."/>
            <person name="Lucas S."/>
            <person name="Harris P."/>
            <person name="Powlowski J."/>
            <person name="Bellemare A."/>
            <person name="Taylor D."/>
            <person name="Butler G."/>
            <person name="de Vries R.P."/>
            <person name="Allijn I.E."/>
            <person name="van den Brink J."/>
            <person name="Ushinsky S."/>
            <person name="Storms R."/>
            <person name="Powell A.J."/>
            <person name="Paulsen I.T."/>
            <person name="Elbourne L.D.H."/>
            <person name="Baker S.E."/>
            <person name="Magnuson J."/>
            <person name="LaBoissiere S."/>
            <person name="Clutterbuck A.J."/>
            <person name="Martinez D."/>
            <person name="Wogulis M."/>
            <person name="de Leon A.L."/>
            <person name="Rey M.W."/>
            <person name="Tsang A."/>
        </authorList>
    </citation>
    <scope>NUCLEOTIDE SEQUENCE [LARGE SCALE GENOMIC DNA]</scope>
    <source>
        <strain evidence="9">ATCC 42464 / BCRC 31852 / DSM 1799</strain>
    </source>
</reference>
<dbReference type="PANTHER" id="PTHR47582">
    <property type="entry name" value="P450, PUTATIVE (EUROFUNG)-RELATED"/>
    <property type="match status" value="1"/>
</dbReference>
<organism evidence="8 9">
    <name type="scientific">Thermothelomyces thermophilus (strain ATCC 42464 / BCRC 31852 / DSM 1799)</name>
    <name type="common">Sporotrichum thermophile</name>
    <dbReference type="NCBI Taxonomy" id="573729"/>
    <lineage>
        <taxon>Eukaryota</taxon>
        <taxon>Fungi</taxon>
        <taxon>Dikarya</taxon>
        <taxon>Ascomycota</taxon>
        <taxon>Pezizomycotina</taxon>
        <taxon>Sordariomycetes</taxon>
        <taxon>Sordariomycetidae</taxon>
        <taxon>Sordariales</taxon>
        <taxon>Chaetomiaceae</taxon>
        <taxon>Thermothelomyces</taxon>
    </lineage>
</organism>
<dbReference type="RefSeq" id="XP_003663138.1">
    <property type="nucleotide sequence ID" value="XM_003663090.2"/>
</dbReference>
<dbReference type="InterPro" id="IPR017972">
    <property type="entry name" value="Cyt_P450_CS"/>
</dbReference>
<dbReference type="VEuPathDB" id="FungiDB:MYCTH_16353"/>
<dbReference type="EMBL" id="CP003004">
    <property type="protein sequence ID" value="AEO57893.1"/>
    <property type="molecule type" value="Genomic_DNA"/>
</dbReference>
<dbReference type="InParanoid" id="G2QBF0"/>
<dbReference type="AlphaFoldDB" id="G2QBF0"/>
<keyword evidence="9" id="KW-1185">Reference proteome</keyword>
<keyword evidence="5 7" id="KW-0503">Monooxygenase</keyword>
<proteinExistence type="inferred from homology"/>
<evidence type="ECO:0000313" key="9">
    <source>
        <dbReference type="Proteomes" id="UP000007322"/>
    </source>
</evidence>
<dbReference type="Pfam" id="PF00067">
    <property type="entry name" value="p450"/>
    <property type="match status" value="1"/>
</dbReference>
<dbReference type="GO" id="GO:0016705">
    <property type="term" value="F:oxidoreductase activity, acting on paired donors, with incorporation or reduction of molecular oxygen"/>
    <property type="evidence" value="ECO:0007669"/>
    <property type="project" value="InterPro"/>
</dbReference>
<dbReference type="PRINTS" id="PR00465">
    <property type="entry name" value="EP450IV"/>
</dbReference>
<protein>
    <recommendedName>
        <fullName evidence="10">Cytochrome P450</fullName>
    </recommendedName>
</protein>
<dbReference type="GO" id="GO:0004497">
    <property type="term" value="F:monooxygenase activity"/>
    <property type="evidence" value="ECO:0007669"/>
    <property type="project" value="UniProtKB-KW"/>
</dbReference>
<dbReference type="OMA" id="RRIGWED"/>
<dbReference type="eggNOG" id="KOG0684">
    <property type="taxonomic scope" value="Eukaryota"/>
</dbReference>
<dbReference type="GO" id="GO:0005506">
    <property type="term" value="F:iron ion binding"/>
    <property type="evidence" value="ECO:0007669"/>
    <property type="project" value="InterPro"/>
</dbReference>
<dbReference type="InterPro" id="IPR001128">
    <property type="entry name" value="Cyt_P450"/>
</dbReference>
<dbReference type="InterPro" id="IPR002403">
    <property type="entry name" value="Cyt_P450_E_grp-IV"/>
</dbReference>
<sequence length="128" mass="14087">KGANPAQWLHGVPHLNEDVWGPDAEAFRPERFIDNTPPGEGKRRRGSLIPFGGGTHLCPGRRFAVTEITGLVGAVALLFDVDDVTVPTMRAGFAGCAMAHPDWKSSDPPRAVFRRRKGWENVQLRFTV</sequence>
<evidence type="ECO:0008006" key="10">
    <source>
        <dbReference type="Google" id="ProtNLM"/>
    </source>
</evidence>
<dbReference type="OrthoDB" id="1470350at2759"/>
<feature type="non-terminal residue" evidence="8">
    <location>
        <position position="128"/>
    </location>
</feature>
<keyword evidence="7" id="KW-0560">Oxidoreductase</keyword>
<dbReference type="HOGENOM" id="CLU_1964911_0_0_1"/>
<dbReference type="PANTHER" id="PTHR47582:SF1">
    <property type="entry name" value="P450, PUTATIVE (EUROFUNG)-RELATED"/>
    <property type="match status" value="1"/>
</dbReference>
<evidence type="ECO:0000256" key="5">
    <source>
        <dbReference type="ARBA" id="ARBA00023033"/>
    </source>
</evidence>
<accession>G2QBF0</accession>
<dbReference type="Gene3D" id="1.10.630.10">
    <property type="entry name" value="Cytochrome P450"/>
    <property type="match status" value="1"/>
</dbReference>
<evidence type="ECO:0000313" key="8">
    <source>
        <dbReference type="EMBL" id="AEO57893.1"/>
    </source>
</evidence>
<evidence type="ECO:0000256" key="4">
    <source>
        <dbReference type="ARBA" id="ARBA00023004"/>
    </source>
</evidence>
<keyword evidence="6 7" id="KW-0349">Heme</keyword>